<feature type="transmembrane region" description="Helical" evidence="13">
    <location>
        <begin position="177"/>
        <end position="204"/>
    </location>
</feature>
<keyword evidence="10 12" id="KW-0807">Transducer</keyword>
<evidence type="ECO:0000256" key="6">
    <source>
        <dbReference type="ARBA" id="ARBA00022989"/>
    </source>
</evidence>
<evidence type="ECO:0000256" key="12">
    <source>
        <dbReference type="RuleBase" id="RU004424"/>
    </source>
</evidence>
<dbReference type="Proteomes" id="UP001181693">
    <property type="component" value="Unassembled WGS sequence"/>
</dbReference>
<gene>
    <name evidence="14" type="ORF">GDO54_014830</name>
</gene>
<evidence type="ECO:0000256" key="10">
    <source>
        <dbReference type="ARBA" id="ARBA00023224"/>
    </source>
</evidence>
<evidence type="ECO:0000256" key="3">
    <source>
        <dbReference type="ARBA" id="ARBA00022480"/>
    </source>
</evidence>
<protein>
    <recommendedName>
        <fullName evidence="12">Taste receptor type 2</fullName>
    </recommendedName>
</protein>
<feature type="transmembrane region" description="Helical" evidence="13">
    <location>
        <begin position="6"/>
        <end position="32"/>
    </location>
</feature>
<feature type="transmembrane region" description="Helical" evidence="13">
    <location>
        <begin position="224"/>
        <end position="243"/>
    </location>
</feature>
<dbReference type="PANTHER" id="PTHR11394:SF47">
    <property type="entry name" value="TASTE RECEPTOR TYPE 2 MEMBER 40"/>
    <property type="match status" value="1"/>
</dbReference>
<keyword evidence="5 12" id="KW-0812">Transmembrane</keyword>
<keyword evidence="7 12" id="KW-0297">G-protein coupled receptor</keyword>
<evidence type="ECO:0000256" key="8">
    <source>
        <dbReference type="ARBA" id="ARBA00023136"/>
    </source>
</evidence>
<dbReference type="PANTHER" id="PTHR11394">
    <property type="entry name" value="TASTE RECEPTOR TYPE 2"/>
    <property type="match status" value="1"/>
</dbReference>
<keyword evidence="4 12" id="KW-0716">Sensory transduction</keyword>
<evidence type="ECO:0000256" key="4">
    <source>
        <dbReference type="ARBA" id="ARBA00022606"/>
    </source>
</evidence>
<evidence type="ECO:0000256" key="2">
    <source>
        <dbReference type="ARBA" id="ARBA00007376"/>
    </source>
</evidence>
<feature type="transmembrane region" description="Helical" evidence="13">
    <location>
        <begin position="263"/>
        <end position="280"/>
    </location>
</feature>
<evidence type="ECO:0000256" key="11">
    <source>
        <dbReference type="RuleBase" id="RU004423"/>
    </source>
</evidence>
<evidence type="ECO:0000256" key="9">
    <source>
        <dbReference type="ARBA" id="ARBA00023170"/>
    </source>
</evidence>
<evidence type="ECO:0000256" key="7">
    <source>
        <dbReference type="ARBA" id="ARBA00023040"/>
    </source>
</evidence>
<keyword evidence="15" id="KW-1185">Reference proteome</keyword>
<comment type="subcellular location">
    <subcellularLocation>
        <location evidence="1 12">Membrane</location>
        <topology evidence="1 12">Multi-pass membrane protein</topology>
    </subcellularLocation>
</comment>
<comment type="caution">
    <text evidence="14">The sequence shown here is derived from an EMBL/GenBank/DDBJ whole genome shotgun (WGS) entry which is preliminary data.</text>
</comment>
<dbReference type="AlphaFoldDB" id="A0AAV2ZX02"/>
<evidence type="ECO:0000256" key="5">
    <source>
        <dbReference type="ARBA" id="ARBA00022692"/>
    </source>
</evidence>
<keyword evidence="6 13" id="KW-1133">Transmembrane helix</keyword>
<comment type="similarity">
    <text evidence="2 11">Belongs to the G-protein coupled receptor T2R family.</text>
</comment>
<proteinExistence type="inferred from homology"/>
<accession>A0AAV2ZX02</accession>
<dbReference type="Gene3D" id="1.20.1070.10">
    <property type="entry name" value="Rhodopsin 7-helix transmembrane proteins"/>
    <property type="match status" value="1"/>
</dbReference>
<dbReference type="GO" id="GO:0033038">
    <property type="term" value="F:bitter taste receptor activity"/>
    <property type="evidence" value="ECO:0007669"/>
    <property type="project" value="InterPro"/>
</dbReference>
<keyword evidence="9 12" id="KW-0675">Receptor</keyword>
<feature type="transmembrane region" description="Helical" evidence="13">
    <location>
        <begin position="44"/>
        <end position="65"/>
    </location>
</feature>
<evidence type="ECO:0000313" key="14">
    <source>
        <dbReference type="EMBL" id="DBA18939.1"/>
    </source>
</evidence>
<dbReference type="EMBL" id="DYDO01000008">
    <property type="protein sequence ID" value="DBA18939.1"/>
    <property type="molecule type" value="Genomic_DNA"/>
</dbReference>
<dbReference type="Pfam" id="PF05296">
    <property type="entry name" value="TAS2R"/>
    <property type="match status" value="1"/>
</dbReference>
<dbReference type="GO" id="GO:0016020">
    <property type="term" value="C:membrane"/>
    <property type="evidence" value="ECO:0007669"/>
    <property type="project" value="UniProtKB-SubCell"/>
</dbReference>
<dbReference type="GO" id="GO:0004930">
    <property type="term" value="F:G protein-coupled receptor activity"/>
    <property type="evidence" value="ECO:0007669"/>
    <property type="project" value="UniProtKB-KW"/>
</dbReference>
<dbReference type="SUPFAM" id="SSF81321">
    <property type="entry name" value="Family A G protein-coupled receptor-like"/>
    <property type="match status" value="1"/>
</dbReference>
<evidence type="ECO:0000313" key="15">
    <source>
        <dbReference type="Proteomes" id="UP001181693"/>
    </source>
</evidence>
<dbReference type="InterPro" id="IPR007960">
    <property type="entry name" value="TAS2R"/>
</dbReference>
<feature type="transmembrane region" description="Helical" evidence="13">
    <location>
        <begin position="128"/>
        <end position="147"/>
    </location>
</feature>
<evidence type="ECO:0000256" key="1">
    <source>
        <dbReference type="ARBA" id="ARBA00004141"/>
    </source>
</evidence>
<sequence>MAPSVLFFLLAIVIVEIVIGLTLNTWIVVFSVKNIKNRSNQVHLTMGLVKFLIQCVMTTQATLWAFEPQIVLMKEIYLPIDFINLFLICCTYWLTSWLSAFYCLSIANYNHQLYVWLKRRLSAFLPHLLLLTIGGSLIVSIPAFWVISLDSEERSFKNATLGAAQGSQTFQFNFLYLIFYLFLGCCLPIGVTLLSIILTIGSLLQHIQNMRQNNIDFDRSKFRLYFNAIKTMAIHLILSLSFYVAEMLCFTSDTITINAKTSIGFLCLLSYPTAQSVIIFQSNSKLRSVFVNIFCPNSARITEPISK</sequence>
<reference evidence="14" key="1">
    <citation type="thesis" date="2020" institute="ProQuest LLC" country="789 East Eisenhower Parkway, Ann Arbor, MI, USA">
        <title>Comparative Genomics and Chromosome Evolution.</title>
        <authorList>
            <person name="Mudd A.B."/>
        </authorList>
    </citation>
    <scope>NUCLEOTIDE SEQUENCE</scope>
    <source>
        <strain evidence="14">1538</strain>
        <tissue evidence="14">Blood</tissue>
    </source>
</reference>
<keyword evidence="3 12" id="KW-0919">Taste</keyword>
<keyword evidence="8 12" id="KW-0472">Membrane</keyword>
<organism evidence="14 15">
    <name type="scientific">Pyxicephalus adspersus</name>
    <name type="common">African bullfrog</name>
    <dbReference type="NCBI Taxonomy" id="30357"/>
    <lineage>
        <taxon>Eukaryota</taxon>
        <taxon>Metazoa</taxon>
        <taxon>Chordata</taxon>
        <taxon>Craniata</taxon>
        <taxon>Vertebrata</taxon>
        <taxon>Euteleostomi</taxon>
        <taxon>Amphibia</taxon>
        <taxon>Batrachia</taxon>
        <taxon>Anura</taxon>
        <taxon>Neobatrachia</taxon>
        <taxon>Ranoidea</taxon>
        <taxon>Pyxicephalidae</taxon>
        <taxon>Pyxicephalinae</taxon>
        <taxon>Pyxicephalus</taxon>
    </lineage>
</organism>
<feature type="transmembrane region" description="Helical" evidence="13">
    <location>
        <begin position="85"/>
        <end position="107"/>
    </location>
</feature>
<evidence type="ECO:0000256" key="13">
    <source>
        <dbReference type="SAM" id="Phobius"/>
    </source>
</evidence>
<name>A0AAV2ZX02_PYXAD</name>